<keyword evidence="2" id="KW-1133">Transmembrane helix</keyword>
<dbReference type="EMBL" id="JBHSXS010000045">
    <property type="protein sequence ID" value="MFC6885954.1"/>
    <property type="molecule type" value="Genomic_DNA"/>
</dbReference>
<gene>
    <name evidence="3" type="ORF">ACFQKB_39770</name>
</gene>
<keyword evidence="2" id="KW-0812">Transmembrane</keyword>
<keyword evidence="4" id="KW-1185">Reference proteome</keyword>
<evidence type="ECO:0000313" key="3">
    <source>
        <dbReference type="EMBL" id="MFC6885954.1"/>
    </source>
</evidence>
<feature type="transmembrane region" description="Helical" evidence="2">
    <location>
        <begin position="15"/>
        <end position="35"/>
    </location>
</feature>
<evidence type="ECO:0000256" key="2">
    <source>
        <dbReference type="SAM" id="Phobius"/>
    </source>
</evidence>
<dbReference type="Pfam" id="PF11755">
    <property type="entry name" value="DUF3311"/>
    <property type="match status" value="1"/>
</dbReference>
<keyword evidence="2" id="KW-0472">Membrane</keyword>
<feature type="compositionally biased region" description="Low complexity" evidence="1">
    <location>
        <begin position="82"/>
        <end position="93"/>
    </location>
</feature>
<proteinExistence type="predicted"/>
<feature type="transmembrane region" description="Helical" evidence="2">
    <location>
        <begin position="47"/>
        <end position="68"/>
    </location>
</feature>
<evidence type="ECO:0000256" key="1">
    <source>
        <dbReference type="SAM" id="MobiDB-lite"/>
    </source>
</evidence>
<evidence type="ECO:0000313" key="4">
    <source>
        <dbReference type="Proteomes" id="UP001596380"/>
    </source>
</evidence>
<protein>
    <submittedName>
        <fullName evidence="3">DUF3311 domain-containing protein</fullName>
    </submittedName>
</protein>
<dbReference type="Proteomes" id="UP001596380">
    <property type="component" value="Unassembled WGS sequence"/>
</dbReference>
<comment type="caution">
    <text evidence="3">The sequence shown here is derived from an EMBL/GenBank/DDBJ whole genome shotgun (WGS) entry which is preliminary data.</text>
</comment>
<accession>A0ABW2CZE2</accession>
<feature type="region of interest" description="Disordered" evidence="1">
    <location>
        <begin position="70"/>
        <end position="99"/>
    </location>
</feature>
<sequence length="99" mass="10543">MSTTPRARVPAARRAAAGVLLAVPFAVYLAVPSYAREDPRIAGFPFFYWWQLVWVVLTAACIGGSHLLTRTRARPEPPAPPAGSAGPEGPAGSERGEEE</sequence>
<reference evidence="4" key="1">
    <citation type="journal article" date="2019" name="Int. J. Syst. Evol. Microbiol.">
        <title>The Global Catalogue of Microorganisms (GCM) 10K type strain sequencing project: providing services to taxonomists for standard genome sequencing and annotation.</title>
        <authorList>
            <consortium name="The Broad Institute Genomics Platform"/>
            <consortium name="The Broad Institute Genome Sequencing Center for Infectious Disease"/>
            <person name="Wu L."/>
            <person name="Ma J."/>
        </authorList>
    </citation>
    <scope>NUCLEOTIDE SEQUENCE [LARGE SCALE GENOMIC DNA]</scope>
    <source>
        <strain evidence="4">JCM 3369</strain>
    </source>
</reference>
<organism evidence="3 4">
    <name type="scientific">Actinomadura yumaensis</name>
    <dbReference type="NCBI Taxonomy" id="111807"/>
    <lineage>
        <taxon>Bacteria</taxon>
        <taxon>Bacillati</taxon>
        <taxon>Actinomycetota</taxon>
        <taxon>Actinomycetes</taxon>
        <taxon>Streptosporangiales</taxon>
        <taxon>Thermomonosporaceae</taxon>
        <taxon>Actinomadura</taxon>
    </lineage>
</organism>
<dbReference type="InterPro" id="IPR021741">
    <property type="entry name" value="DUF3311"/>
</dbReference>
<dbReference type="RefSeq" id="WP_160826526.1">
    <property type="nucleotide sequence ID" value="NZ_JBHSXE010000001.1"/>
</dbReference>
<name>A0ABW2CZE2_9ACTN</name>